<dbReference type="STRING" id="6248.A0A0K0DZY7"/>
<accession>A0A0K0DZY7</accession>
<dbReference type="AlphaFoldDB" id="A0A0K0DZY7"/>
<dbReference type="Proteomes" id="UP000035681">
    <property type="component" value="Unplaced"/>
</dbReference>
<proteinExistence type="predicted"/>
<dbReference type="WBParaSite" id="SSTP_0000280400.1">
    <property type="protein sequence ID" value="SSTP_0000280400.1"/>
    <property type="gene ID" value="SSTP_0000280400"/>
</dbReference>
<name>A0A0K0DZY7_STRER</name>
<sequence length="1471" mass="172796">MNVGDLKGALESDSLMEQNWGFFKLIERLNKSANDEKKRAKYRLIYYELFRSPKENVSSLALEHAKTLVDKGIFEKEALLNELKIDISQGQISVDYIKTLESLLEDDKYLEHLLSIFRVLCGKDEEQLKLLNLFKNINMERAVKLTASIIYDHLDGAKREEDGYIRAPLRSIIVQLILERDDDSPYFHAFIETLCDHFFSCYLYRNSFINFLKQRVEKKKVIREKWARIILTNLDSFPKSILECDQIMKYRNIIFDINNLLKKGFNDSLYTLIKSNKYFPFHPYLNDMLTLHANMHVIGFKAYLNQTYFKEEFEKELRESATKCRESSIILSDWYDGEYSNEFDYNYLLLVAENELNLTEYIKESLKNVKKEDYYILACLSRCIAPEILGIYCEALVNLSNNFPDLTFQVFSLFYHMTNYCKRDLRYYIILKYVIKIDMNSIHVKQGVERLFREVFNHVEEETRLQGLQLMGELNSRDRRFFDFFKDYLFDIKADGNQSIEIAKMNEIVRICNEDEKSIEFIEKLYTILNSKPPLRSLALKALVNLCKNDALSIMELEEKLKLLVESFTDEELSEYCRLLSLSRIENTSEDFYNYSIKTLWKLKDNDGSVVSQAAWLGLSNFILNYQLEDILIATEMKALHPIDILEIGKVYVKNGSSYINNEVIENGFVPFMRKLIKYDLEDMGRSPYTYTRDIEFRKEFKEAFSQLNVERGRIPEKWVAVFGNLIVKHKEQNSEWCRLTNYFNFFKMRIPNNTISDIALFINHCVYSKQIAIQAIDAIMEKAIAESKGLHESDIKHALNTIDEQISDFVIKSSGSVGKFFANVPLFLGHIQEWIRCYRQSTTEPSYYIDTYVINYKQSAFSKMINFLFDSIAPETVLGKYKIMDWRQVKRNSFDNSYILFALSAIYFMSNDGEKLLLARLLDLCRDEINKLLDNDENNEKIIPKWVKDLTRTVLLDNNNNGQFSSIIMNLSKGNLINEVDMKMCFKNNSIFKNFVWMLGLDKEYIYRLNENFERNIELEQNMLPLLKSKNLTVPQMTELMSAFNKLHLESQIKCRTILFKKLAKVLSTIDYIEEDYELLFNELINTHAHILQMIDEQMPNDVSHLPNSSMIKELLRLLIDVEVDQETFQIFVLQCLIDQLRSDGKGLPPLKLNNIFIVTNDSIVLLWKIAIQNNDKYLLSTLASDENIQRLTNNQRIQVSEIFMIDSCNIHWLPIPFIYKSNIISLILEESLKNSFNTIDIRKCLSIDPKTKLYYINHFLDYFKPIVTFSDVNQPITLFIADIDLEYLQDTHSFELISLINNLITKDMMFEQIAGKVFTNPTPLKTLIFLNFYSQKDFTNICHIFSTLAQAIYDTNEIDMDDKLWKLANLIIISATISTYKNTICLETSDDSYLEDLLYRSVVEFIHHLHNIYPDILIGFFNVLDSYFNRTAVAPEFLPSLLRLYLSKMGHNGYIRIRSRNLWEETWKI</sequence>
<keyword evidence="1" id="KW-1185">Reference proteome</keyword>
<reference evidence="2" key="1">
    <citation type="submission" date="2015-08" db="UniProtKB">
        <authorList>
            <consortium name="WormBaseParasite"/>
        </authorList>
    </citation>
    <scope>IDENTIFICATION</scope>
</reference>
<organism evidence="2">
    <name type="scientific">Strongyloides stercoralis</name>
    <name type="common">Threadworm</name>
    <dbReference type="NCBI Taxonomy" id="6248"/>
    <lineage>
        <taxon>Eukaryota</taxon>
        <taxon>Metazoa</taxon>
        <taxon>Ecdysozoa</taxon>
        <taxon>Nematoda</taxon>
        <taxon>Chromadorea</taxon>
        <taxon>Rhabditida</taxon>
        <taxon>Tylenchina</taxon>
        <taxon>Panagrolaimomorpha</taxon>
        <taxon>Strongyloidoidea</taxon>
        <taxon>Strongyloididae</taxon>
        <taxon>Strongyloides</taxon>
    </lineage>
</organism>
<evidence type="ECO:0000313" key="1">
    <source>
        <dbReference type="Proteomes" id="UP000035681"/>
    </source>
</evidence>
<dbReference type="WBParaSite" id="TCONS_00001441.p1">
    <property type="protein sequence ID" value="TCONS_00001441.p1"/>
    <property type="gene ID" value="XLOC_001323"/>
</dbReference>
<protein>
    <submittedName>
        <fullName evidence="2">Symplekin_C domain-containing protein</fullName>
    </submittedName>
</protein>
<evidence type="ECO:0000313" key="2">
    <source>
        <dbReference type="WBParaSite" id="SSTP_0000280400.1"/>
    </source>
</evidence>